<evidence type="ECO:0000256" key="4">
    <source>
        <dbReference type="PIRNR" id="PIRNR036881"/>
    </source>
</evidence>
<dbReference type="Gene3D" id="3.30.720.170">
    <property type="entry name" value="Perilipin, alpha-beta domain"/>
    <property type="match status" value="1"/>
</dbReference>
<dbReference type="PIRSF" id="PIRSF036881">
    <property type="entry name" value="PAT"/>
    <property type="match status" value="1"/>
</dbReference>
<dbReference type="Pfam" id="PF03036">
    <property type="entry name" value="Perilipin"/>
    <property type="match status" value="1"/>
</dbReference>
<evidence type="ECO:0000256" key="5">
    <source>
        <dbReference type="SAM" id="MobiDB-lite"/>
    </source>
</evidence>
<proteinExistence type="inferred from homology"/>
<comment type="subcellular location">
    <subcellularLocation>
        <location evidence="1">Lipid droplet</location>
    </subcellularLocation>
</comment>
<dbReference type="PANTHER" id="PTHR14024">
    <property type="entry name" value="PERILIPIN"/>
    <property type="match status" value="1"/>
</dbReference>
<evidence type="ECO:0000256" key="2">
    <source>
        <dbReference type="ARBA" id="ARBA00006311"/>
    </source>
</evidence>
<protein>
    <recommendedName>
        <fullName evidence="4">Perilipin</fullName>
    </recommendedName>
</protein>
<keyword evidence="3" id="KW-0551">Lipid droplet</keyword>
<evidence type="ECO:0000256" key="1">
    <source>
        <dbReference type="ARBA" id="ARBA00004502"/>
    </source>
</evidence>
<feature type="compositionally biased region" description="Basic and acidic residues" evidence="5">
    <location>
        <begin position="374"/>
        <end position="420"/>
    </location>
</feature>
<evidence type="ECO:0000256" key="3">
    <source>
        <dbReference type="ARBA" id="ARBA00022677"/>
    </source>
</evidence>
<comment type="similarity">
    <text evidence="2 4">Belongs to the perilipin family.</text>
</comment>
<dbReference type="InterPro" id="IPR004279">
    <property type="entry name" value="Perilipin"/>
</dbReference>
<organism evidence="6 7">
    <name type="scientific">Gekko japonicus</name>
    <name type="common">Schlegel's Japanese gecko</name>
    <dbReference type="NCBI Taxonomy" id="146911"/>
    <lineage>
        <taxon>Eukaryota</taxon>
        <taxon>Metazoa</taxon>
        <taxon>Chordata</taxon>
        <taxon>Craniata</taxon>
        <taxon>Vertebrata</taxon>
        <taxon>Euteleostomi</taxon>
        <taxon>Lepidosauria</taxon>
        <taxon>Squamata</taxon>
        <taxon>Bifurcata</taxon>
        <taxon>Gekkota</taxon>
        <taxon>Gekkonidae</taxon>
        <taxon>Gekkoninae</taxon>
        <taxon>Gekko</taxon>
    </lineage>
</organism>
<feature type="region of interest" description="Disordered" evidence="5">
    <location>
        <begin position="372"/>
        <end position="420"/>
    </location>
</feature>
<sequence>MLSEDNISKETAAENKELDQQNVVSRVANLPLVSSTYDMVSSAYASTKETHPYLKSVCDVAEKSVKTLTAAAVSGAQPFLTKLEPQIATANEYACKSLDKLEEKLPILQQPSEKVVASTKEVVSSTVNGAKDAVASGVSGVVDMTRSVVSGSVSTVMGSRVGQMVANGMDAVLDMSEDLVDHYLPVTEQELIEMAASLDSSEPACSEPATPKQPNERQSYFVRLGSLSSKLRHRAYQHSVGKLWSIRQGTEVSLAQLHLMIELVESQTLAMFRGLTQQLQGSCLTLISSVQGLPAGVRAKVQHLRHAVEDLHASFSTAHSFQDISATILAQSRERVSKARKAVDEVLDYVVSNVPLPWVVGPFAPNLVELPEDSSAKAEDSVRVCKGPKEKMDNPPKEPFEPKKQLDDPQKEPSEAKKDL</sequence>
<dbReference type="SUPFAM" id="SSF109775">
    <property type="entry name" value="Mannose-6-phosphate receptor binding protein 1 (Tip47), C-terminal domain"/>
    <property type="match status" value="1"/>
</dbReference>
<accession>A0ABM1L1I3</accession>
<dbReference type="Proteomes" id="UP000694871">
    <property type="component" value="Unplaced"/>
</dbReference>
<name>A0ABM1L1I3_GEKJA</name>
<dbReference type="Gene3D" id="1.20.120.340">
    <property type="entry name" value="Flagellar protein FliS"/>
    <property type="match status" value="1"/>
</dbReference>
<reference evidence="7" key="1">
    <citation type="submission" date="2025-08" db="UniProtKB">
        <authorList>
            <consortium name="RefSeq"/>
        </authorList>
    </citation>
    <scope>IDENTIFICATION</scope>
</reference>
<gene>
    <name evidence="7" type="primary">LOC107121421</name>
</gene>
<dbReference type="GeneID" id="107121421"/>
<dbReference type="PANTHER" id="PTHR14024:SF11">
    <property type="entry name" value="PERILIPIN-3"/>
    <property type="match status" value="1"/>
</dbReference>
<keyword evidence="6" id="KW-1185">Reference proteome</keyword>
<evidence type="ECO:0000313" key="6">
    <source>
        <dbReference type="Proteomes" id="UP000694871"/>
    </source>
</evidence>
<evidence type="ECO:0000313" key="7">
    <source>
        <dbReference type="RefSeq" id="XP_015279820.1"/>
    </source>
</evidence>
<dbReference type="RefSeq" id="XP_015279820.1">
    <property type="nucleotide sequence ID" value="XM_015424334.1"/>
</dbReference>